<keyword evidence="2" id="KW-1185">Reference proteome</keyword>
<sequence>MSTSFSESFDWQNSGPPEDAMNLYRRCNFMFVWDAQEDTDFGSLILKCEDIFNTMRNKDCIPSRIGSVATERGNASYELQPQPPGTSVVNYTILFDQTIDTAKGWNVHWALYASGAVPSPDEDSNHNLLSIGDFGTLAFGNTTNDTMTGYLTTPLTILAHHPMVPGPQDGAYLSLLNHVE</sequence>
<reference evidence="1" key="1">
    <citation type="submission" date="2024-09" db="EMBL/GenBank/DDBJ databases">
        <title>Black Yeasts Isolated from many extreme environments.</title>
        <authorList>
            <person name="Coleine C."/>
            <person name="Stajich J.E."/>
            <person name="Selbmann L."/>
        </authorList>
    </citation>
    <scope>NUCLEOTIDE SEQUENCE</scope>
    <source>
        <strain evidence="1">CCFEE 5737</strain>
    </source>
</reference>
<comment type="caution">
    <text evidence="1">The sequence shown here is derived from an EMBL/GenBank/DDBJ whole genome shotgun (WGS) entry which is preliminary data.</text>
</comment>
<evidence type="ECO:0000313" key="2">
    <source>
        <dbReference type="Proteomes" id="UP001186974"/>
    </source>
</evidence>
<name>A0ACC3DY30_9PEZI</name>
<protein>
    <submittedName>
        <fullName evidence="1">Uncharacterized protein</fullName>
    </submittedName>
</protein>
<evidence type="ECO:0000313" key="1">
    <source>
        <dbReference type="EMBL" id="KAK3081508.1"/>
    </source>
</evidence>
<dbReference type="Proteomes" id="UP001186974">
    <property type="component" value="Unassembled WGS sequence"/>
</dbReference>
<feature type="non-terminal residue" evidence="1">
    <location>
        <position position="180"/>
    </location>
</feature>
<gene>
    <name evidence="1" type="ORF">LTS18_005927</name>
</gene>
<accession>A0ACC3DY30</accession>
<organism evidence="1 2">
    <name type="scientific">Coniosporium uncinatum</name>
    <dbReference type="NCBI Taxonomy" id="93489"/>
    <lineage>
        <taxon>Eukaryota</taxon>
        <taxon>Fungi</taxon>
        <taxon>Dikarya</taxon>
        <taxon>Ascomycota</taxon>
        <taxon>Pezizomycotina</taxon>
        <taxon>Dothideomycetes</taxon>
        <taxon>Dothideomycetes incertae sedis</taxon>
        <taxon>Coniosporium</taxon>
    </lineage>
</organism>
<proteinExistence type="predicted"/>
<dbReference type="EMBL" id="JAWDJW010000143">
    <property type="protein sequence ID" value="KAK3081508.1"/>
    <property type="molecule type" value="Genomic_DNA"/>
</dbReference>